<evidence type="ECO:0000256" key="1">
    <source>
        <dbReference type="SAM" id="MobiDB-lite"/>
    </source>
</evidence>
<reference evidence="2 3" key="3">
    <citation type="submission" date="2019-11" db="EMBL/GenBank/DDBJ databases">
        <title>A de novo genome assembly of a pear dwarfing rootstock.</title>
        <authorList>
            <person name="Wang F."/>
            <person name="Wang J."/>
            <person name="Li S."/>
            <person name="Zhang Y."/>
            <person name="Fang M."/>
            <person name="Ma L."/>
            <person name="Zhao Y."/>
            <person name="Jiang S."/>
        </authorList>
    </citation>
    <scope>NUCLEOTIDE SEQUENCE [LARGE SCALE GENOMIC DNA]</scope>
    <source>
        <strain evidence="2">S2</strain>
        <tissue evidence="2">Leaf</tissue>
    </source>
</reference>
<dbReference type="AlphaFoldDB" id="A0A5N5HT79"/>
<accession>A0A5N5HT79</accession>
<proteinExistence type="predicted"/>
<feature type="compositionally biased region" description="Basic and acidic residues" evidence="1">
    <location>
        <begin position="31"/>
        <end position="48"/>
    </location>
</feature>
<sequence>MADGYPATPRWATNESTANPSTSNASMRMDLYGELRNRHERSLPESRQSRSLTQLPQMPLALRPPLPTYKELEILPSGSVLICGRHPISWDGLVWHSLNDNL</sequence>
<gene>
    <name evidence="2" type="ORF">D8674_008498</name>
</gene>
<reference evidence="2 3" key="1">
    <citation type="submission" date="2019-09" db="EMBL/GenBank/DDBJ databases">
        <authorList>
            <person name="Ou C."/>
        </authorList>
    </citation>
    <scope>NUCLEOTIDE SEQUENCE [LARGE SCALE GENOMIC DNA]</scope>
    <source>
        <strain evidence="2">S2</strain>
        <tissue evidence="2">Leaf</tissue>
    </source>
</reference>
<reference evidence="3" key="2">
    <citation type="submission" date="2019-10" db="EMBL/GenBank/DDBJ databases">
        <title>A de novo genome assembly of a pear dwarfing rootstock.</title>
        <authorList>
            <person name="Wang F."/>
            <person name="Wang J."/>
            <person name="Li S."/>
            <person name="Zhang Y."/>
            <person name="Fang M."/>
            <person name="Ma L."/>
            <person name="Zhao Y."/>
            <person name="Jiang S."/>
        </authorList>
    </citation>
    <scope>NUCLEOTIDE SEQUENCE [LARGE SCALE GENOMIC DNA]</scope>
</reference>
<feature type="region of interest" description="Disordered" evidence="1">
    <location>
        <begin position="1"/>
        <end position="58"/>
    </location>
</feature>
<dbReference type="Proteomes" id="UP000327157">
    <property type="component" value="Chromosome 12"/>
</dbReference>
<evidence type="ECO:0000313" key="3">
    <source>
        <dbReference type="Proteomes" id="UP000327157"/>
    </source>
</evidence>
<name>A0A5N5HT79_9ROSA</name>
<feature type="compositionally biased region" description="Polar residues" evidence="1">
    <location>
        <begin position="11"/>
        <end position="26"/>
    </location>
</feature>
<dbReference type="EMBL" id="SMOL01000143">
    <property type="protein sequence ID" value="KAB2630979.1"/>
    <property type="molecule type" value="Genomic_DNA"/>
</dbReference>
<protein>
    <submittedName>
        <fullName evidence="2">Uncharacterized protein</fullName>
    </submittedName>
</protein>
<comment type="caution">
    <text evidence="2">The sequence shown here is derived from an EMBL/GenBank/DDBJ whole genome shotgun (WGS) entry which is preliminary data.</text>
</comment>
<keyword evidence="3" id="KW-1185">Reference proteome</keyword>
<evidence type="ECO:0000313" key="2">
    <source>
        <dbReference type="EMBL" id="KAB2630979.1"/>
    </source>
</evidence>
<organism evidence="2 3">
    <name type="scientific">Pyrus ussuriensis x Pyrus communis</name>
    <dbReference type="NCBI Taxonomy" id="2448454"/>
    <lineage>
        <taxon>Eukaryota</taxon>
        <taxon>Viridiplantae</taxon>
        <taxon>Streptophyta</taxon>
        <taxon>Embryophyta</taxon>
        <taxon>Tracheophyta</taxon>
        <taxon>Spermatophyta</taxon>
        <taxon>Magnoliopsida</taxon>
        <taxon>eudicotyledons</taxon>
        <taxon>Gunneridae</taxon>
        <taxon>Pentapetalae</taxon>
        <taxon>rosids</taxon>
        <taxon>fabids</taxon>
        <taxon>Rosales</taxon>
        <taxon>Rosaceae</taxon>
        <taxon>Amygdaloideae</taxon>
        <taxon>Maleae</taxon>
        <taxon>Pyrus</taxon>
    </lineage>
</organism>